<comment type="caution">
    <text evidence="3">The sequence shown here is derived from an EMBL/GenBank/DDBJ whole genome shotgun (WGS) entry which is preliminary data.</text>
</comment>
<keyword evidence="1" id="KW-0175">Coiled coil</keyword>
<feature type="coiled-coil region" evidence="1">
    <location>
        <begin position="131"/>
        <end position="165"/>
    </location>
</feature>
<name>A0ABQ5AQ74_9ASTR</name>
<feature type="region of interest" description="Disordered" evidence="2">
    <location>
        <begin position="1"/>
        <end position="60"/>
    </location>
</feature>
<reference evidence="3" key="1">
    <citation type="journal article" date="2022" name="Int. J. Mol. Sci.">
        <title>Draft Genome of Tanacetum Coccineum: Genomic Comparison of Closely Related Tanacetum-Family Plants.</title>
        <authorList>
            <person name="Yamashiro T."/>
            <person name="Shiraishi A."/>
            <person name="Nakayama K."/>
            <person name="Satake H."/>
        </authorList>
    </citation>
    <scope>NUCLEOTIDE SEQUENCE</scope>
</reference>
<evidence type="ECO:0000256" key="2">
    <source>
        <dbReference type="SAM" id="MobiDB-lite"/>
    </source>
</evidence>
<evidence type="ECO:0000313" key="4">
    <source>
        <dbReference type="Proteomes" id="UP001151760"/>
    </source>
</evidence>
<feature type="compositionally biased region" description="Polar residues" evidence="2">
    <location>
        <begin position="367"/>
        <end position="380"/>
    </location>
</feature>
<evidence type="ECO:0000313" key="3">
    <source>
        <dbReference type="EMBL" id="GJT03318.1"/>
    </source>
</evidence>
<feature type="region of interest" description="Disordered" evidence="2">
    <location>
        <begin position="367"/>
        <end position="389"/>
    </location>
</feature>
<organism evidence="3 4">
    <name type="scientific">Tanacetum coccineum</name>
    <dbReference type="NCBI Taxonomy" id="301880"/>
    <lineage>
        <taxon>Eukaryota</taxon>
        <taxon>Viridiplantae</taxon>
        <taxon>Streptophyta</taxon>
        <taxon>Embryophyta</taxon>
        <taxon>Tracheophyta</taxon>
        <taxon>Spermatophyta</taxon>
        <taxon>Magnoliopsida</taxon>
        <taxon>eudicotyledons</taxon>
        <taxon>Gunneridae</taxon>
        <taxon>Pentapetalae</taxon>
        <taxon>asterids</taxon>
        <taxon>campanulids</taxon>
        <taxon>Asterales</taxon>
        <taxon>Asteraceae</taxon>
        <taxon>Asteroideae</taxon>
        <taxon>Anthemideae</taxon>
        <taxon>Anthemidinae</taxon>
        <taxon>Tanacetum</taxon>
    </lineage>
</organism>
<protein>
    <submittedName>
        <fullName evidence="3">Uncharacterized protein</fullName>
    </submittedName>
</protein>
<gene>
    <name evidence="3" type="ORF">Tco_0824487</name>
</gene>
<dbReference type="EMBL" id="BQNB010012417">
    <property type="protein sequence ID" value="GJT03318.1"/>
    <property type="molecule type" value="Genomic_DNA"/>
</dbReference>
<feature type="compositionally biased region" description="Basic and acidic residues" evidence="2">
    <location>
        <begin position="21"/>
        <end position="38"/>
    </location>
</feature>
<sequence length="389" mass="43818">MESLNSNSQEKELHQLQQMQDKAKESCMSKEGKVDSSKALDAGLVVTESNETESERHVLSSRFENDTHAEDVDIKPVNDNEPMAKVNSNITPDSTNICHRGGEIVQNAEKCQVSCPLLDPSSDNMSTESSNQSLESEIISLKKTVAQLQKDLSRMEAHCVNMELKYQNQALKDGQHGQILNETSNKAKIKKEIKVLEMINIELEHSVAKLLTENEKLYMKTKHLKQTYKDLYDSIKKTRVHTKDHNDSLIAQINSKTIKNADLKAQIQEKVFANVALKNGLRKLKGNSIDTKFAKPSILRKPVLQPPRNQSVVRQPNAFKSERPNFSKPRFASQVDVNNVLSKPVTPHYLPKVRESVFVKPHHVIASGSSRNSSKESYGSNDMAHNHYL</sequence>
<dbReference type="Proteomes" id="UP001151760">
    <property type="component" value="Unassembled WGS sequence"/>
</dbReference>
<proteinExistence type="predicted"/>
<accession>A0ABQ5AQ74</accession>
<reference evidence="3" key="2">
    <citation type="submission" date="2022-01" db="EMBL/GenBank/DDBJ databases">
        <authorList>
            <person name="Yamashiro T."/>
            <person name="Shiraishi A."/>
            <person name="Satake H."/>
            <person name="Nakayama K."/>
        </authorList>
    </citation>
    <scope>NUCLEOTIDE SEQUENCE</scope>
</reference>
<keyword evidence="4" id="KW-1185">Reference proteome</keyword>
<evidence type="ECO:0000256" key="1">
    <source>
        <dbReference type="SAM" id="Coils"/>
    </source>
</evidence>